<evidence type="ECO:0000313" key="9">
    <source>
        <dbReference type="EMBL" id="SDW09952.1"/>
    </source>
</evidence>
<evidence type="ECO:0000313" key="8">
    <source>
        <dbReference type="EMBL" id="GLV13319.1"/>
    </source>
</evidence>
<reference evidence="10" key="1">
    <citation type="submission" date="2016-10" db="EMBL/GenBank/DDBJ databases">
        <authorList>
            <person name="Varghese N."/>
        </authorList>
    </citation>
    <scope>NUCLEOTIDE SEQUENCE [LARGE SCALE GENOMIC DNA]</scope>
    <source>
        <strain evidence="10">DSM 12489</strain>
    </source>
</reference>
<feature type="transmembrane region" description="Helical" evidence="6">
    <location>
        <begin position="49"/>
        <end position="68"/>
    </location>
</feature>
<organism evidence="9 10">
    <name type="scientific">Alicyclobacillus hesperidum</name>
    <dbReference type="NCBI Taxonomy" id="89784"/>
    <lineage>
        <taxon>Bacteria</taxon>
        <taxon>Bacillati</taxon>
        <taxon>Bacillota</taxon>
        <taxon>Bacilli</taxon>
        <taxon>Bacillales</taxon>
        <taxon>Alicyclobacillaceae</taxon>
        <taxon>Alicyclobacillus</taxon>
    </lineage>
</organism>
<dbReference type="EMBL" id="BSRA01000004">
    <property type="protein sequence ID" value="GLV13319.1"/>
    <property type="molecule type" value="Genomic_DNA"/>
</dbReference>
<dbReference type="InterPro" id="IPR006685">
    <property type="entry name" value="MscS_channel_2nd"/>
</dbReference>
<evidence type="ECO:0000259" key="7">
    <source>
        <dbReference type="Pfam" id="PF00924"/>
    </source>
</evidence>
<dbReference type="EMBL" id="FNOJ01000002">
    <property type="protein sequence ID" value="SDW09952.1"/>
    <property type="molecule type" value="Genomic_DNA"/>
</dbReference>
<dbReference type="InterPro" id="IPR011014">
    <property type="entry name" value="MscS_channel_TM-2"/>
</dbReference>
<name>A0A1H2QS08_9BACL</name>
<gene>
    <name evidence="8" type="ORF">Heshes_10030</name>
    <name evidence="9" type="ORF">SAMN04489725_10226</name>
</gene>
<accession>A0A1H2QS08</accession>
<evidence type="ECO:0000256" key="4">
    <source>
        <dbReference type="ARBA" id="ARBA00022989"/>
    </source>
</evidence>
<comment type="similarity">
    <text evidence="2">Belongs to the MscS (TC 1.A.23) family.</text>
</comment>
<dbReference type="Proteomes" id="UP001157137">
    <property type="component" value="Unassembled WGS sequence"/>
</dbReference>
<reference evidence="9" key="2">
    <citation type="submission" date="2016-10" db="EMBL/GenBank/DDBJ databases">
        <authorList>
            <person name="de Groot N.N."/>
        </authorList>
    </citation>
    <scope>NUCLEOTIDE SEQUENCE [LARGE SCALE GENOMIC DNA]</scope>
    <source>
        <strain evidence="9">DSM 12489</strain>
    </source>
</reference>
<dbReference type="Gene3D" id="1.10.287.1260">
    <property type="match status" value="1"/>
</dbReference>
<feature type="transmembrane region" description="Helical" evidence="6">
    <location>
        <begin position="89"/>
        <end position="111"/>
    </location>
</feature>
<dbReference type="PANTHER" id="PTHR30221:SF8">
    <property type="entry name" value="SMALL-CONDUCTANCE MECHANOSENSITIVE CHANNEL"/>
    <property type="match status" value="1"/>
</dbReference>
<dbReference type="Proteomes" id="UP000182589">
    <property type="component" value="Unassembled WGS sequence"/>
</dbReference>
<dbReference type="STRING" id="89784.SAMN04489725_10226"/>
<dbReference type="AlphaFoldDB" id="A0A1H2QS08"/>
<protein>
    <submittedName>
        <fullName evidence="9">Mechanosensitive ion channel</fullName>
    </submittedName>
</protein>
<reference evidence="8" key="3">
    <citation type="submission" date="2023-02" db="EMBL/GenBank/DDBJ databases">
        <title>Proposal of a novel subspecies: Alicyclobacillus hesperidum subspecies aegle.</title>
        <authorList>
            <person name="Goto K."/>
            <person name="Fujii T."/>
            <person name="Yasui K."/>
            <person name="Mochida K."/>
            <person name="Kato-Tanaka Y."/>
            <person name="Morohoshi S."/>
            <person name="An S.Y."/>
            <person name="Kasai H."/>
            <person name="Yokota A."/>
        </authorList>
    </citation>
    <scope>NUCLEOTIDE SEQUENCE</scope>
    <source>
        <strain evidence="8">DSM 12766</strain>
    </source>
</reference>
<dbReference type="InterPro" id="IPR045275">
    <property type="entry name" value="MscS_archaea/bacteria_type"/>
</dbReference>
<proteinExistence type="inferred from homology"/>
<comment type="subcellular location">
    <subcellularLocation>
        <location evidence="1">Membrane</location>
        <topology evidence="1">Multi-pass membrane protein</topology>
    </subcellularLocation>
</comment>
<dbReference type="SUPFAM" id="SSF50182">
    <property type="entry name" value="Sm-like ribonucleoproteins"/>
    <property type="match status" value="1"/>
</dbReference>
<dbReference type="GO" id="GO:0016020">
    <property type="term" value="C:membrane"/>
    <property type="evidence" value="ECO:0007669"/>
    <property type="project" value="UniProtKB-SubCell"/>
</dbReference>
<evidence type="ECO:0000256" key="6">
    <source>
        <dbReference type="SAM" id="Phobius"/>
    </source>
</evidence>
<dbReference type="GO" id="GO:0008381">
    <property type="term" value="F:mechanosensitive monoatomic ion channel activity"/>
    <property type="evidence" value="ECO:0007669"/>
    <property type="project" value="InterPro"/>
</dbReference>
<evidence type="ECO:0000313" key="10">
    <source>
        <dbReference type="Proteomes" id="UP000182589"/>
    </source>
</evidence>
<keyword evidence="3 6" id="KW-0812">Transmembrane</keyword>
<evidence type="ECO:0000256" key="2">
    <source>
        <dbReference type="ARBA" id="ARBA00008017"/>
    </source>
</evidence>
<dbReference type="PANTHER" id="PTHR30221">
    <property type="entry name" value="SMALL-CONDUCTANCE MECHANOSENSITIVE CHANNEL"/>
    <property type="match status" value="1"/>
</dbReference>
<dbReference type="Pfam" id="PF00924">
    <property type="entry name" value="MS_channel_2nd"/>
    <property type="match status" value="1"/>
</dbReference>
<dbReference type="RefSeq" id="WP_052012327.1">
    <property type="nucleotide sequence ID" value="NZ_BSRA01000004.1"/>
</dbReference>
<keyword evidence="5 6" id="KW-0472">Membrane</keyword>
<dbReference type="InterPro" id="IPR010920">
    <property type="entry name" value="LSM_dom_sf"/>
</dbReference>
<feature type="domain" description="Mechanosensitive ion channel MscS" evidence="7">
    <location>
        <begin position="135"/>
        <end position="202"/>
    </location>
</feature>
<feature type="transmembrane region" description="Helical" evidence="6">
    <location>
        <begin position="12"/>
        <end position="29"/>
    </location>
</feature>
<feature type="transmembrane region" description="Helical" evidence="6">
    <location>
        <begin position="117"/>
        <end position="146"/>
    </location>
</feature>
<keyword evidence="4 6" id="KW-1133">Transmembrane helix</keyword>
<dbReference type="SUPFAM" id="SSF82861">
    <property type="entry name" value="Mechanosensitive channel protein MscS (YggB), transmembrane region"/>
    <property type="match status" value="1"/>
</dbReference>
<evidence type="ECO:0000256" key="1">
    <source>
        <dbReference type="ARBA" id="ARBA00004141"/>
    </source>
</evidence>
<evidence type="ECO:0000256" key="5">
    <source>
        <dbReference type="ARBA" id="ARBA00023136"/>
    </source>
</evidence>
<sequence>MVQQERRQAATWRRLLVLFGLLVVVAVVFSVARDSARMRLLPEVERESIQWGLAIVWFIVGVLLIRQLRRTISYVTRVHTNADARVQSLVDRAISGVGYAFVLMVGLHLVQVKIGSILVGGAVTGVIVGVGAQSTLANLIASMVLFTLRPFQIGQYVTVRTYLFGGVEYSGTVVDINWYHTILQEGDVRRILPNSSVIGSAITVGANVGNKLCVVPLPYTTPFRAFEERVAEVTGGQASVSIKEFGSDTYVVQVQLPARFDLELIREAIADFRREDEG</sequence>
<evidence type="ECO:0000256" key="3">
    <source>
        <dbReference type="ARBA" id="ARBA00022692"/>
    </source>
</evidence>
<keyword evidence="10" id="KW-1185">Reference proteome</keyword>
<dbReference type="Gene3D" id="2.30.30.60">
    <property type="match status" value="1"/>
</dbReference>
<dbReference type="InterPro" id="IPR023408">
    <property type="entry name" value="MscS_beta-dom_sf"/>
</dbReference>